<comment type="caution">
    <text evidence="2">The sequence shown here is derived from an EMBL/GenBank/DDBJ whole genome shotgun (WGS) entry which is preliminary data.</text>
</comment>
<gene>
    <name evidence="2" type="ORF">TNIN_366581</name>
</gene>
<keyword evidence="3" id="KW-1185">Reference proteome</keyword>
<feature type="region of interest" description="Disordered" evidence="1">
    <location>
        <begin position="1"/>
        <end position="24"/>
    </location>
</feature>
<sequence length="201" mass="23135">MSSQHSILPFRTGRSTPVTYHPNPGLIYETHESSRFPEPNRKKELHLPLRNSIEYQVDALNGLINAAQAGGRPEIPWPIYKEKGRSGVCAVPVTQDLPLSLVLKYYSSWMDLSKGLEERQSALEDKSPISSRLFIFPRLRNFAASELVGYQSLCIAMKWVKCFLYDELGNFPYEQNRETPSGRGLCIEWWDRMKFNGCDRY</sequence>
<accession>A0A8X6I3D6</accession>
<reference evidence="2" key="1">
    <citation type="submission" date="2020-08" db="EMBL/GenBank/DDBJ databases">
        <title>Multicomponent nature underlies the extraordinary mechanical properties of spider dragline silk.</title>
        <authorList>
            <person name="Kono N."/>
            <person name="Nakamura H."/>
            <person name="Mori M."/>
            <person name="Yoshida Y."/>
            <person name="Ohtoshi R."/>
            <person name="Malay A.D."/>
            <person name="Moran D.A.P."/>
            <person name="Tomita M."/>
            <person name="Numata K."/>
            <person name="Arakawa K."/>
        </authorList>
    </citation>
    <scope>NUCLEOTIDE SEQUENCE</scope>
</reference>
<evidence type="ECO:0000313" key="2">
    <source>
        <dbReference type="EMBL" id="GFS28906.1"/>
    </source>
</evidence>
<dbReference type="AlphaFoldDB" id="A0A8X6I3D6"/>
<dbReference type="Proteomes" id="UP000886998">
    <property type="component" value="Unassembled WGS sequence"/>
</dbReference>
<evidence type="ECO:0000256" key="1">
    <source>
        <dbReference type="SAM" id="MobiDB-lite"/>
    </source>
</evidence>
<dbReference type="EMBL" id="BMAV01023954">
    <property type="protein sequence ID" value="GFS28906.1"/>
    <property type="molecule type" value="Genomic_DNA"/>
</dbReference>
<protein>
    <submittedName>
        <fullName evidence="2">Uncharacterized protein</fullName>
    </submittedName>
</protein>
<proteinExistence type="predicted"/>
<evidence type="ECO:0000313" key="3">
    <source>
        <dbReference type="Proteomes" id="UP000886998"/>
    </source>
</evidence>
<name>A0A8X6I3D6_9ARAC</name>
<organism evidence="2 3">
    <name type="scientific">Trichonephila inaurata madagascariensis</name>
    <dbReference type="NCBI Taxonomy" id="2747483"/>
    <lineage>
        <taxon>Eukaryota</taxon>
        <taxon>Metazoa</taxon>
        <taxon>Ecdysozoa</taxon>
        <taxon>Arthropoda</taxon>
        <taxon>Chelicerata</taxon>
        <taxon>Arachnida</taxon>
        <taxon>Araneae</taxon>
        <taxon>Araneomorphae</taxon>
        <taxon>Entelegynae</taxon>
        <taxon>Araneoidea</taxon>
        <taxon>Nephilidae</taxon>
        <taxon>Trichonephila</taxon>
        <taxon>Trichonephila inaurata</taxon>
    </lineage>
</organism>